<dbReference type="RefSeq" id="WP_353549977.1">
    <property type="nucleotide sequence ID" value="NZ_AP029612.1"/>
</dbReference>
<dbReference type="EMBL" id="AP029612">
    <property type="protein sequence ID" value="BFG69667.1"/>
    <property type="molecule type" value="Genomic_DNA"/>
</dbReference>
<dbReference type="AlphaFoldDB" id="A0AAT9GGA4"/>
<accession>A0AAT9GGA4</accession>
<gene>
    <name evidence="1" type="ORF">KACHI17_05480</name>
</gene>
<evidence type="ECO:0000313" key="1">
    <source>
        <dbReference type="EMBL" id="BFG69667.1"/>
    </source>
</evidence>
<organism evidence="1">
    <name type="scientific">Sediminibacterium sp. KACHI17</name>
    <dbReference type="NCBI Taxonomy" id="1751071"/>
    <lineage>
        <taxon>Bacteria</taxon>
        <taxon>Pseudomonadati</taxon>
        <taxon>Bacteroidota</taxon>
        <taxon>Chitinophagia</taxon>
        <taxon>Chitinophagales</taxon>
        <taxon>Chitinophagaceae</taxon>
        <taxon>Sediminibacterium</taxon>
    </lineage>
</organism>
<sequence length="238" mass="28109">MNRSSLNEILYEQLEKQYNEIRDRLYTPLFKRYADYLDMYRRGELIDMDGANVEEEIGDKATDIAAINPYSNFIDTHPLNEQECVTYLKNELRSCLFDADVRPQMMKSGAMEIGYDWYFHYDSGINFFKQELSFPIIAEPRYLYRELPPGHYTGFAKGPDFSGVWPDCSIMIDEADEEHELLQLGQDLMTYYQYQSRLFLHKAFKEMDEAGEFSGMEKHPFPVYIAEHDCEEMTLYVL</sequence>
<reference evidence="1" key="1">
    <citation type="submission" date="2024-02" db="EMBL/GenBank/DDBJ databases">
        <title>Sediminibacterium planktonica sp. nov. and Sediminibacterium longus sp. nov., isolated from surface lake and river water.</title>
        <authorList>
            <person name="Watanabe K."/>
            <person name="Takemine S."/>
            <person name="Ishii Y."/>
            <person name="Ogata Y."/>
            <person name="Shindo C."/>
            <person name="Suda W."/>
        </authorList>
    </citation>
    <scope>NUCLEOTIDE SEQUENCE</scope>
    <source>
        <strain evidence="1">KACHI17</strain>
    </source>
</reference>
<name>A0AAT9GGA4_9BACT</name>
<protein>
    <submittedName>
        <fullName evidence="1">Uncharacterized protein</fullName>
    </submittedName>
</protein>
<proteinExistence type="predicted"/>